<evidence type="ECO:0000256" key="3">
    <source>
        <dbReference type="ARBA" id="ARBA00022679"/>
    </source>
</evidence>
<dbReference type="PANTHER" id="PTHR33841:SF1">
    <property type="entry name" value="DNA METHYLTRANSFERASE A"/>
    <property type="match status" value="1"/>
</dbReference>
<feature type="domain" description="MmeI-like DNA-methyltransferase" evidence="10">
    <location>
        <begin position="330"/>
        <end position="596"/>
    </location>
</feature>
<dbReference type="Pfam" id="PF20466">
    <property type="entry name" value="MmeI_TRD"/>
    <property type="match status" value="1"/>
</dbReference>
<dbReference type="InterPro" id="IPR046817">
    <property type="entry name" value="MmeI_N"/>
</dbReference>
<evidence type="ECO:0000259" key="8">
    <source>
        <dbReference type="Pfam" id="PF20466"/>
    </source>
</evidence>
<evidence type="ECO:0000259" key="9">
    <source>
        <dbReference type="Pfam" id="PF20467"/>
    </source>
</evidence>
<dbReference type="RefSeq" id="WP_217333449.1">
    <property type="nucleotide sequence ID" value="NZ_JAHQZT010000001.1"/>
</dbReference>
<keyword evidence="2 11" id="KW-0489">Methyltransferase</keyword>
<gene>
    <name evidence="11" type="ORF">KTN04_01580</name>
</gene>
<organism evidence="11 12">
    <name type="scientific">Marinobacterium weihaiense</name>
    <dbReference type="NCBI Taxonomy" id="2851016"/>
    <lineage>
        <taxon>Bacteria</taxon>
        <taxon>Pseudomonadati</taxon>
        <taxon>Pseudomonadota</taxon>
        <taxon>Gammaproteobacteria</taxon>
        <taxon>Oceanospirillales</taxon>
        <taxon>Oceanospirillaceae</taxon>
        <taxon>Marinobacterium</taxon>
    </lineage>
</organism>
<dbReference type="InterPro" id="IPR050953">
    <property type="entry name" value="N4_N6_ade-DNA_methylase"/>
</dbReference>
<feature type="domain" description="MmeI-like target recognition" evidence="8">
    <location>
        <begin position="618"/>
        <end position="820"/>
    </location>
</feature>
<keyword evidence="5" id="KW-0175">Coiled coil</keyword>
<dbReference type="PANTHER" id="PTHR33841">
    <property type="entry name" value="DNA METHYLTRANSFERASE YEEA-RELATED"/>
    <property type="match status" value="1"/>
</dbReference>
<evidence type="ECO:0000259" key="10">
    <source>
        <dbReference type="Pfam" id="PF20473"/>
    </source>
</evidence>
<dbReference type="InterPro" id="IPR046816">
    <property type="entry name" value="MmeI_Mtase"/>
</dbReference>
<dbReference type="Pfam" id="PF20464">
    <property type="entry name" value="MmeI_N"/>
    <property type="match status" value="1"/>
</dbReference>
<evidence type="ECO:0000259" key="6">
    <source>
        <dbReference type="Pfam" id="PF20464"/>
    </source>
</evidence>
<reference evidence="11 12" key="1">
    <citation type="submission" date="2021-06" db="EMBL/GenBank/DDBJ databases">
        <title>Bacterium isolated from marine sediment.</title>
        <authorList>
            <person name="Zhu K.-L."/>
            <person name="Du Z.-J."/>
            <person name="Liang Q.-Y."/>
        </authorList>
    </citation>
    <scope>NUCLEOTIDE SEQUENCE [LARGE SCALE GENOMIC DNA]</scope>
    <source>
        <strain evidence="11 12">A346</strain>
    </source>
</reference>
<dbReference type="EMBL" id="JAHQZT010000001">
    <property type="protein sequence ID" value="MBV0932034.1"/>
    <property type="molecule type" value="Genomic_DNA"/>
</dbReference>
<feature type="domain" description="MmeI-like helicase spacer" evidence="7">
    <location>
        <begin position="176"/>
        <end position="254"/>
    </location>
</feature>
<comment type="catalytic activity">
    <reaction evidence="4">
        <text>a 2'-deoxyadenosine in DNA + S-adenosyl-L-methionine = an N(6)-methyl-2'-deoxyadenosine in DNA + S-adenosyl-L-homocysteine + H(+)</text>
        <dbReference type="Rhea" id="RHEA:15197"/>
        <dbReference type="Rhea" id="RHEA-COMP:12418"/>
        <dbReference type="Rhea" id="RHEA-COMP:12419"/>
        <dbReference type="ChEBI" id="CHEBI:15378"/>
        <dbReference type="ChEBI" id="CHEBI:57856"/>
        <dbReference type="ChEBI" id="CHEBI:59789"/>
        <dbReference type="ChEBI" id="CHEBI:90615"/>
        <dbReference type="ChEBI" id="CHEBI:90616"/>
        <dbReference type="EC" id="2.1.1.72"/>
    </reaction>
</comment>
<dbReference type="Pfam" id="PF20467">
    <property type="entry name" value="MmeI_C"/>
    <property type="match status" value="1"/>
</dbReference>
<evidence type="ECO:0000313" key="12">
    <source>
        <dbReference type="Proteomes" id="UP000755551"/>
    </source>
</evidence>
<feature type="domain" description="MmeI-like C-terminal" evidence="9">
    <location>
        <begin position="822"/>
        <end position="899"/>
    </location>
</feature>
<proteinExistence type="predicted"/>
<feature type="coiled-coil region" evidence="5">
    <location>
        <begin position="322"/>
        <end position="349"/>
    </location>
</feature>
<evidence type="ECO:0000256" key="1">
    <source>
        <dbReference type="ARBA" id="ARBA00011900"/>
    </source>
</evidence>
<evidence type="ECO:0000313" key="11">
    <source>
        <dbReference type="EMBL" id="MBV0932034.1"/>
    </source>
</evidence>
<sequence>MAFDQTYCMNTLQAATAAGADPGEFIYAFLDAYGFPRATITQVRNNGQRNVASRKEDGHVALKNWLYFMPVREGESVHEALQALADDDEPRRHKSRFLVVTDYREITALDTRTDERLEVDFDKLATQYLFFAPMAGLERTKHFEEASADLKAAAKMGRLFDRLKEHNAFETTDQRHALNVFLTRLLFCYFAEDTGIFKSGAFTRVITEASSDSGEDLPILLAQLFTVMNQPESDRPADLPAHISQFPYVNGGLFSDDLQMPIIGARARRMMIECGQLNWEAVNPDIFGSMFQAVVDEESRDSLGQHYTSVPNIMKVIRPLFLDDLYASLDSAKGQRKKLESLLERLTRVRIFDPAMGSGNFLIIAYKELRRLEMAVLRELQAVNLKNAMQMQQNEFFMSGIRLSQFYGIEIDDAAHEIAQLSLWLAEHQMNTLFAKEFGHAEPLLPLKDYGHLVLGNSLRMDWNAVCPNDGEAEVFVCGNPPFVGHGNRGDEQLDDMKLTIGKAVRTYKSLDYVACWFYLAAVYCSSGNANAAFVSTNSICQGKQTGLLWPVILGQGVKIDFAYQTFSWKNSAQGNAGVHVVIIGLSRQERQRRLFTRIQGEWHLHKPDNISPYLLEGGNTVVSERRKALVADIPNMIFGNMPNDGGHLLLSTEEKNALVAQTPEVSGCIKRLLGAQEFLQDKERWCLWLTDEHAKKLQQLPEIDRRIKLVESTRLASSDAGTRKLAERPHQFRDLNNPDSFILVPSVTSERRTYAPIGIFDSSVIATNLAMIIPNGTLYEFAILSTQMHMDWLRLVGGRLKSDYRYSATLVYNTFPWPNASDNQRSMIEKLGRQIILTRGAHPDKTLAQMYDPDKMPDDLLQAHQALDLAVERLYRERPFRDTAERQEFLLARYEALIEAEQRNTKTGARRRTSSD</sequence>
<evidence type="ECO:0000256" key="5">
    <source>
        <dbReference type="SAM" id="Coils"/>
    </source>
</evidence>
<protein>
    <recommendedName>
        <fullName evidence="1">site-specific DNA-methyltransferase (adenine-specific)</fullName>
        <ecNumber evidence="1">2.1.1.72</ecNumber>
    </recommendedName>
</protein>
<dbReference type="Pfam" id="PF20473">
    <property type="entry name" value="MmeI_Mtase"/>
    <property type="match status" value="1"/>
</dbReference>
<comment type="caution">
    <text evidence="11">The sequence shown here is derived from an EMBL/GenBank/DDBJ whole genome shotgun (WGS) entry which is preliminary data.</text>
</comment>
<evidence type="ECO:0000256" key="4">
    <source>
        <dbReference type="ARBA" id="ARBA00047942"/>
    </source>
</evidence>
<dbReference type="EC" id="2.1.1.72" evidence="1"/>
<dbReference type="InterPro" id="IPR046820">
    <property type="entry name" value="MmeI_TRD"/>
</dbReference>
<dbReference type="InterPro" id="IPR046818">
    <property type="entry name" value="MmeI_C"/>
</dbReference>
<dbReference type="GO" id="GO:0008168">
    <property type="term" value="F:methyltransferase activity"/>
    <property type="evidence" value="ECO:0007669"/>
    <property type="project" value="UniProtKB-KW"/>
</dbReference>
<name>A0ABS6M6X6_9GAMM</name>
<keyword evidence="3" id="KW-0808">Transferase</keyword>
<evidence type="ECO:0000256" key="2">
    <source>
        <dbReference type="ARBA" id="ARBA00022603"/>
    </source>
</evidence>
<dbReference type="GO" id="GO:0032259">
    <property type="term" value="P:methylation"/>
    <property type="evidence" value="ECO:0007669"/>
    <property type="project" value="UniProtKB-KW"/>
</dbReference>
<dbReference type="InterPro" id="IPR046819">
    <property type="entry name" value="MmeI_hel"/>
</dbReference>
<keyword evidence="12" id="KW-1185">Reference proteome</keyword>
<dbReference type="Proteomes" id="UP000755551">
    <property type="component" value="Unassembled WGS sequence"/>
</dbReference>
<dbReference type="Pfam" id="PF20465">
    <property type="entry name" value="MmeI_hel"/>
    <property type="match status" value="1"/>
</dbReference>
<feature type="domain" description="MmeI-like N-terminal" evidence="6">
    <location>
        <begin position="16"/>
        <end position="165"/>
    </location>
</feature>
<accession>A0ABS6M6X6</accession>
<evidence type="ECO:0000259" key="7">
    <source>
        <dbReference type="Pfam" id="PF20465"/>
    </source>
</evidence>